<dbReference type="Proteomes" id="UP001152320">
    <property type="component" value="Chromosome 2"/>
</dbReference>
<dbReference type="EMBL" id="JAIZAY010000002">
    <property type="protein sequence ID" value="KAJ8046396.1"/>
    <property type="molecule type" value="Genomic_DNA"/>
</dbReference>
<dbReference type="AlphaFoldDB" id="A0A9Q1HIP8"/>
<dbReference type="Gene3D" id="3.90.550.10">
    <property type="entry name" value="Spore Coat Polysaccharide Biosynthesis Protein SpsA, Chain A"/>
    <property type="match status" value="1"/>
</dbReference>
<evidence type="ECO:0000259" key="1">
    <source>
        <dbReference type="Pfam" id="PF15711"/>
    </source>
</evidence>
<dbReference type="Pfam" id="PF15711">
    <property type="entry name" value="ILEI"/>
    <property type="match status" value="1"/>
</dbReference>
<dbReference type="InterPro" id="IPR029044">
    <property type="entry name" value="Nucleotide-diphossugar_trans"/>
</dbReference>
<dbReference type="GO" id="GO:0047223">
    <property type="term" value="F:beta-1,3-galactosyl-O-glycosyl-glycoprotein beta-1,3-N-acetylglucosaminyltransferase activity"/>
    <property type="evidence" value="ECO:0007669"/>
    <property type="project" value="TreeGrafter"/>
</dbReference>
<dbReference type="OrthoDB" id="440755at2759"/>
<reference evidence="2" key="1">
    <citation type="submission" date="2021-10" db="EMBL/GenBank/DDBJ databases">
        <title>Tropical sea cucumber genome reveals ecological adaptation and Cuvierian tubules defense mechanism.</title>
        <authorList>
            <person name="Chen T."/>
        </authorList>
    </citation>
    <scope>NUCLEOTIDE SEQUENCE</scope>
    <source>
        <strain evidence="2">Nanhai2018</strain>
        <tissue evidence="2">Muscle</tissue>
    </source>
</reference>
<comment type="caution">
    <text evidence="2">The sequence shown here is derived from an EMBL/GenBank/DDBJ whole genome shotgun (WGS) entry which is preliminary data.</text>
</comment>
<dbReference type="PANTHER" id="PTHR46396">
    <property type="entry name" value="PROTEIN O-LINKED-MANNOSE BETA-1,2-N-ACETYLGLUCOSAMINYLTRANSFERASE 1"/>
    <property type="match status" value="1"/>
</dbReference>
<dbReference type="GO" id="GO:0000139">
    <property type="term" value="C:Golgi membrane"/>
    <property type="evidence" value="ECO:0007669"/>
    <property type="project" value="TreeGrafter"/>
</dbReference>
<keyword evidence="3" id="KW-1185">Reference proteome</keyword>
<organism evidence="2 3">
    <name type="scientific">Holothuria leucospilota</name>
    <name type="common">Black long sea cucumber</name>
    <name type="synonym">Mertensiothuria leucospilota</name>
    <dbReference type="NCBI Taxonomy" id="206669"/>
    <lineage>
        <taxon>Eukaryota</taxon>
        <taxon>Metazoa</taxon>
        <taxon>Echinodermata</taxon>
        <taxon>Eleutherozoa</taxon>
        <taxon>Echinozoa</taxon>
        <taxon>Holothuroidea</taxon>
        <taxon>Aspidochirotacea</taxon>
        <taxon>Aspidochirotida</taxon>
        <taxon>Holothuriidae</taxon>
        <taxon>Holothuria</taxon>
    </lineage>
</organism>
<evidence type="ECO:0000313" key="2">
    <source>
        <dbReference type="EMBL" id="KAJ8046396.1"/>
    </source>
</evidence>
<gene>
    <name evidence="2" type="ORF">HOLleu_05051</name>
</gene>
<dbReference type="PANTHER" id="PTHR46396:SF2">
    <property type="entry name" value="ILEI_PANDER DOMAIN-CONTAINING PROTEIN"/>
    <property type="match status" value="1"/>
</dbReference>
<feature type="domain" description="ILEI/PANDER" evidence="1">
    <location>
        <begin position="112"/>
        <end position="201"/>
    </location>
</feature>
<accession>A0A9Q1HIP8</accession>
<dbReference type="InterPro" id="IPR039477">
    <property type="entry name" value="ILEI/PANDER_dom"/>
</dbReference>
<dbReference type="InterPro" id="IPR052463">
    <property type="entry name" value="O-linked_mannose_GnT"/>
</dbReference>
<dbReference type="GO" id="GO:0016266">
    <property type="term" value="P:protein O-linked glycosylation via N-acetyl-galactosamine"/>
    <property type="evidence" value="ECO:0007669"/>
    <property type="project" value="TreeGrafter"/>
</dbReference>
<evidence type="ECO:0000313" key="3">
    <source>
        <dbReference type="Proteomes" id="UP001152320"/>
    </source>
</evidence>
<proteinExistence type="predicted"/>
<dbReference type="PROSITE" id="PS52031">
    <property type="entry name" value="GG_LECTIN"/>
    <property type="match status" value="1"/>
</dbReference>
<name>A0A9Q1HIP8_HOLLE</name>
<protein>
    <submittedName>
        <fullName evidence="2">Protein O-linked-mannose beta-1,2-N-acetylglucosaminyltransferase 1</fullName>
    </submittedName>
</protein>
<sequence>MNYRSSWVFAGQKGREHGVPYEAITQSSKDNAWADVASVKGCLSFPEFDFRAGKKRIQAVRRSEGPVCGMQSACSENHTAVNVLSSSLENTALLPVSFCVNGRRNFINTGSRGLNFLVYDLHWRSVMMSQTFDTHESEAESERLVKFLESVGDNQLLIGAVYDDASRWLTVNAKDTLERFGALKIHDLTFRGMWVFVGRRGVEGASPYEELNKATNAKDKKDAKAELSACIPDRIDGFQRLHPAERRRKEFCSKYPSYTDLCSEEGKRVLKQIPLDDLSLSKNQAYNTPILVIGGADLQSLQRCMDSLLAIPGLNRDNVYVVLEGHFQEPSDLVTLYGFRVKEQPSQKNYHGYAHSSGDPQLFYRTQAFPGFGWVLSRSIWPEMKEFKFSCCDVPTWKGWFQGGLMRGRETVVPDLSRVKRHLPPGFTMETPFMRGYLKDRVSSNDSSIEPRETYKLTYEQYEKEIKFLIGRSRLFDTSILKSCLEEGTRLTTGLSFDKSAIYAVYFQQISPTDVSVLVKLASCFGLFISDEIPFRSWHDSVVRFTSHKSQFILIGSKSKHFGMKPDSAEVVG</sequence>